<dbReference type="InterPro" id="IPR029058">
    <property type="entry name" value="AB_hydrolase_fold"/>
</dbReference>
<sequence length="537" mass="56031">MSIEPFLLFLLFLAVFRVQCAPTTKLFRRQGPAQTAPPGWKVSWSKPGRLSNGASLGFISLSTIDQSATTVTQAHVNACVQNCATTSNCGFVNLLKLTGSSKGNVVCMLYPRYQASTNAKYTDGPQSSGGTVNYSYGIRSECTPTNGGALTSSSTPRLSSTSATSSTTTSSSSTTRTTSSSSTSSTAVSAATPFFVPSDSTLPKAPSGATLIEWAPCKGSSLANPAMANQGFIKGSTASSAYIVQHGAGSDFDAYFSSLYAVVGDTAPIISPGFLTSDGVSSYYRNGVNLGYAPGIDSWTIGNDDSTGGSCSSYSQYDAILNYYSSNSAKFPNLQTIVIVGHSGGGNFVSRFSTINTNSPKNMRYIIANAANQAYFTNARPSTVDASCTGAYSYPYQWTGSYNNYVGTRVSDPTSLFNQWASRNVIHLTGDQDTSTSGTQTCQSVSQGGSARRDRNYAMWAYLNILAGTSTDVSKYTGYQQLIASGASKISSGSLSHRACTVAGVGHDADGMFQSSCGQAAILGNSLPAGAGPSYPS</sequence>
<dbReference type="Gene3D" id="3.40.50.1820">
    <property type="entry name" value="alpha/beta hydrolase"/>
    <property type="match status" value="1"/>
</dbReference>
<protein>
    <recommendedName>
        <fullName evidence="5">Apple domain-containing protein</fullName>
    </recommendedName>
</protein>
<evidence type="ECO:0000256" key="1">
    <source>
        <dbReference type="SAM" id="MobiDB-lite"/>
    </source>
</evidence>
<keyword evidence="4" id="KW-1185">Reference proteome</keyword>
<evidence type="ECO:0000313" key="4">
    <source>
        <dbReference type="Proteomes" id="UP000245771"/>
    </source>
</evidence>
<reference evidence="3 4" key="1">
    <citation type="journal article" date="2018" name="Mol. Biol. Evol.">
        <title>Broad Genomic Sampling Reveals a Smut Pathogenic Ancestry of the Fungal Clade Ustilaginomycotina.</title>
        <authorList>
            <person name="Kijpornyongpan T."/>
            <person name="Mondo S.J."/>
            <person name="Barry K."/>
            <person name="Sandor L."/>
            <person name="Lee J."/>
            <person name="Lipzen A."/>
            <person name="Pangilinan J."/>
            <person name="LaButti K."/>
            <person name="Hainaut M."/>
            <person name="Henrissat B."/>
            <person name="Grigoriev I.V."/>
            <person name="Spatafora J.W."/>
            <person name="Aime M.C."/>
        </authorList>
    </citation>
    <scope>NUCLEOTIDE SEQUENCE [LARGE SCALE GENOMIC DNA]</scope>
    <source>
        <strain evidence="3 4">MCA 3882</strain>
    </source>
</reference>
<dbReference type="PANTHER" id="PTHR35560:SF3">
    <property type="entry name" value="PEPTIDASE S9 PROLYL OLIGOPEPTIDASE CATALYTIC DOMAIN-CONTAINING PROTEIN"/>
    <property type="match status" value="1"/>
</dbReference>
<evidence type="ECO:0000256" key="2">
    <source>
        <dbReference type="SAM" id="SignalP"/>
    </source>
</evidence>
<dbReference type="OrthoDB" id="5985073at2759"/>
<dbReference type="RefSeq" id="XP_025351724.1">
    <property type="nucleotide sequence ID" value="XM_025497480.1"/>
</dbReference>
<dbReference type="Proteomes" id="UP000245771">
    <property type="component" value="Unassembled WGS sequence"/>
</dbReference>
<dbReference type="PANTHER" id="PTHR35560">
    <property type="entry name" value="BLL0132 PROTEIN"/>
    <property type="match status" value="1"/>
</dbReference>
<evidence type="ECO:0008006" key="5">
    <source>
        <dbReference type="Google" id="ProtNLM"/>
    </source>
</evidence>
<dbReference type="SUPFAM" id="SSF53474">
    <property type="entry name" value="alpha/beta-Hydrolases"/>
    <property type="match status" value="1"/>
</dbReference>
<evidence type="ECO:0000313" key="3">
    <source>
        <dbReference type="EMBL" id="PWN31422.1"/>
    </source>
</evidence>
<dbReference type="InParanoid" id="A0A316V1S7"/>
<dbReference type="AlphaFoldDB" id="A0A316V1S7"/>
<dbReference type="STRING" id="1280837.A0A316V1S7"/>
<name>A0A316V1S7_9BASI</name>
<proteinExistence type="predicted"/>
<gene>
    <name evidence="3" type="ORF">FA14DRAFT_151595</name>
</gene>
<dbReference type="EMBL" id="KZ819609">
    <property type="protein sequence ID" value="PWN31422.1"/>
    <property type="molecule type" value="Genomic_DNA"/>
</dbReference>
<keyword evidence="2" id="KW-0732">Signal</keyword>
<feature type="chain" id="PRO_5016375018" description="Apple domain-containing protein" evidence="2">
    <location>
        <begin position="21"/>
        <end position="537"/>
    </location>
</feature>
<accession>A0A316V1S7</accession>
<organism evidence="3 4">
    <name type="scientific">Meira miltonrushii</name>
    <dbReference type="NCBI Taxonomy" id="1280837"/>
    <lineage>
        <taxon>Eukaryota</taxon>
        <taxon>Fungi</taxon>
        <taxon>Dikarya</taxon>
        <taxon>Basidiomycota</taxon>
        <taxon>Ustilaginomycotina</taxon>
        <taxon>Exobasidiomycetes</taxon>
        <taxon>Exobasidiales</taxon>
        <taxon>Brachybasidiaceae</taxon>
        <taxon>Meira</taxon>
    </lineage>
</organism>
<feature type="region of interest" description="Disordered" evidence="1">
    <location>
        <begin position="146"/>
        <end position="184"/>
    </location>
</feature>
<feature type="signal peptide" evidence="2">
    <location>
        <begin position="1"/>
        <end position="20"/>
    </location>
</feature>
<feature type="compositionally biased region" description="Low complexity" evidence="1">
    <location>
        <begin position="149"/>
        <end position="184"/>
    </location>
</feature>
<dbReference type="GeneID" id="37019261"/>